<proteinExistence type="predicted"/>
<sequence>MNRSICKDRLKAPQIHKQIIRFHKSKTKSYLLAYSRTYIDLENNRYHREAHNMNKTKPAATIYM</sequence>
<dbReference type="AlphaFoldDB" id="A0A0V0HV86"/>
<protein>
    <submittedName>
        <fullName evidence="1">Putative ovule protein</fullName>
    </submittedName>
</protein>
<reference evidence="1" key="1">
    <citation type="submission" date="2015-12" db="EMBL/GenBank/DDBJ databases">
        <title>Gene expression during late stages of embryo sac development: a critical building block for successful pollen-pistil interactions.</title>
        <authorList>
            <person name="Liu Y."/>
            <person name="Joly V."/>
            <person name="Sabar M."/>
            <person name="Matton D.P."/>
        </authorList>
    </citation>
    <scope>NUCLEOTIDE SEQUENCE</scope>
</reference>
<organism evidence="1">
    <name type="scientific">Solanum chacoense</name>
    <name type="common">Chaco potato</name>
    <dbReference type="NCBI Taxonomy" id="4108"/>
    <lineage>
        <taxon>Eukaryota</taxon>
        <taxon>Viridiplantae</taxon>
        <taxon>Streptophyta</taxon>
        <taxon>Embryophyta</taxon>
        <taxon>Tracheophyta</taxon>
        <taxon>Spermatophyta</taxon>
        <taxon>Magnoliopsida</taxon>
        <taxon>eudicotyledons</taxon>
        <taxon>Gunneridae</taxon>
        <taxon>Pentapetalae</taxon>
        <taxon>asterids</taxon>
        <taxon>lamiids</taxon>
        <taxon>Solanales</taxon>
        <taxon>Solanaceae</taxon>
        <taxon>Solanoideae</taxon>
        <taxon>Solaneae</taxon>
        <taxon>Solanum</taxon>
    </lineage>
</organism>
<name>A0A0V0HV86_SOLCH</name>
<evidence type="ECO:0000313" key="1">
    <source>
        <dbReference type="EMBL" id="JAP24270.1"/>
    </source>
</evidence>
<dbReference type="EMBL" id="GEDG01014570">
    <property type="protein sequence ID" value="JAP24270.1"/>
    <property type="molecule type" value="Transcribed_RNA"/>
</dbReference>
<accession>A0A0V0HV86</accession>